<sequence length="309" mass="35217">MTPERSVNLILIQVPQEVLTVLSHSTAEEHLKGNLRLLPYRCYKTCPEITQKHKEKDFNDGFIVQGDHKVSAHETVSSCENISIKALIMVRVSPYRQSIIEFHKKGYSASYIQNRLHAPRRTIYDTIKRFDELGTSSNHPKSGRPRTVITASNVKKVRDRLRLNPNQSARGLAKKMGIKRTSMAKIIKKKPKLKPYKKNKSQLLSQAAKVKRKDRSLGLLHRFNGIDYRNILFTDEKIFTVESILNKQNDRVWAKSQPNVSVSRSSHPASVMVFAGITAHVKTPLIFVPQGIKVNGDNYLDMLKKEIVP</sequence>
<dbReference type="GeneID" id="136088093"/>
<name>A0ABM4D0T1_HYDVU</name>
<protein>
    <submittedName>
        <fullName evidence="3">Uncharacterized protein LOC136088093</fullName>
    </submittedName>
</protein>
<dbReference type="Gene3D" id="3.30.420.10">
    <property type="entry name" value="Ribonuclease H-like superfamily/Ribonuclease H"/>
    <property type="match status" value="1"/>
</dbReference>
<dbReference type="Proteomes" id="UP001652625">
    <property type="component" value="Chromosome 12"/>
</dbReference>
<reference evidence="3" key="1">
    <citation type="submission" date="2025-08" db="UniProtKB">
        <authorList>
            <consortium name="RefSeq"/>
        </authorList>
    </citation>
    <scope>IDENTIFICATION</scope>
</reference>
<dbReference type="SUPFAM" id="SSF46689">
    <property type="entry name" value="Homeodomain-like"/>
    <property type="match status" value="1"/>
</dbReference>
<keyword evidence="2" id="KW-1185">Reference proteome</keyword>
<accession>A0ABM4D0T1</accession>
<feature type="domain" description="Insertion element IS150 protein InsJ-like helix-turn-helix" evidence="1">
    <location>
        <begin position="96"/>
        <end position="146"/>
    </location>
</feature>
<evidence type="ECO:0000313" key="3">
    <source>
        <dbReference type="RefSeq" id="XP_065667822.1"/>
    </source>
</evidence>
<dbReference type="InterPro" id="IPR036397">
    <property type="entry name" value="RNaseH_sf"/>
</dbReference>
<dbReference type="InterPro" id="IPR009057">
    <property type="entry name" value="Homeodomain-like_sf"/>
</dbReference>
<dbReference type="PANTHER" id="PTHR46068">
    <property type="entry name" value="PROTEIN CBG27172"/>
    <property type="match status" value="1"/>
</dbReference>
<dbReference type="PANTHER" id="PTHR46068:SF1">
    <property type="entry name" value="TRANSPOSASE IS30-LIKE HTH DOMAIN-CONTAINING PROTEIN"/>
    <property type="match status" value="1"/>
</dbReference>
<evidence type="ECO:0000259" key="1">
    <source>
        <dbReference type="Pfam" id="PF13518"/>
    </source>
</evidence>
<gene>
    <name evidence="3" type="primary">LOC136088093</name>
</gene>
<dbReference type="InterPro" id="IPR055247">
    <property type="entry name" value="InsJ-like_HTH"/>
</dbReference>
<dbReference type="RefSeq" id="XP_065667822.1">
    <property type="nucleotide sequence ID" value="XM_065811750.1"/>
</dbReference>
<dbReference type="InterPro" id="IPR036388">
    <property type="entry name" value="WH-like_DNA-bd_sf"/>
</dbReference>
<dbReference type="Gene3D" id="1.10.10.10">
    <property type="entry name" value="Winged helix-like DNA-binding domain superfamily/Winged helix DNA-binding domain"/>
    <property type="match status" value="1"/>
</dbReference>
<proteinExistence type="predicted"/>
<organism evidence="2 3">
    <name type="scientific">Hydra vulgaris</name>
    <name type="common">Hydra</name>
    <name type="synonym">Hydra attenuata</name>
    <dbReference type="NCBI Taxonomy" id="6087"/>
    <lineage>
        <taxon>Eukaryota</taxon>
        <taxon>Metazoa</taxon>
        <taxon>Cnidaria</taxon>
        <taxon>Hydrozoa</taxon>
        <taxon>Hydroidolina</taxon>
        <taxon>Anthoathecata</taxon>
        <taxon>Aplanulata</taxon>
        <taxon>Hydridae</taxon>
        <taxon>Hydra</taxon>
    </lineage>
</organism>
<evidence type="ECO:0000313" key="2">
    <source>
        <dbReference type="Proteomes" id="UP001652625"/>
    </source>
</evidence>
<dbReference type="Pfam" id="PF13518">
    <property type="entry name" value="HTH_28"/>
    <property type="match status" value="1"/>
</dbReference>